<proteinExistence type="predicted"/>
<accession>A0A0K2SWL6</accession>
<reference evidence="1" key="1">
    <citation type="submission" date="2014-05" db="EMBL/GenBank/DDBJ databases">
        <authorList>
            <person name="Chronopoulou M."/>
        </authorList>
    </citation>
    <scope>NUCLEOTIDE SEQUENCE</scope>
    <source>
        <tissue evidence="1">Whole organism</tissue>
    </source>
</reference>
<name>A0A0K2SWL6_LEPSM</name>
<evidence type="ECO:0000313" key="1">
    <source>
        <dbReference type="EMBL" id="CDW18154.1"/>
    </source>
</evidence>
<protein>
    <submittedName>
        <fullName evidence="1">Uncharacterized protein</fullName>
    </submittedName>
</protein>
<sequence>MFSNDKIDSKVIKKSRVSLKCSGCIIIPIGLTSQTPSYKLNYSNVIDMNDFSISEDTEELLSMNVFLE</sequence>
<organism evidence="1">
    <name type="scientific">Lepeophtheirus salmonis</name>
    <name type="common">Salmon louse</name>
    <name type="synonym">Caligus salmonis</name>
    <dbReference type="NCBI Taxonomy" id="72036"/>
    <lineage>
        <taxon>Eukaryota</taxon>
        <taxon>Metazoa</taxon>
        <taxon>Ecdysozoa</taxon>
        <taxon>Arthropoda</taxon>
        <taxon>Crustacea</taxon>
        <taxon>Multicrustacea</taxon>
        <taxon>Hexanauplia</taxon>
        <taxon>Copepoda</taxon>
        <taxon>Siphonostomatoida</taxon>
        <taxon>Caligidae</taxon>
        <taxon>Lepeophtheirus</taxon>
    </lineage>
</organism>
<dbReference type="EMBL" id="HACA01000793">
    <property type="protein sequence ID" value="CDW18154.1"/>
    <property type="molecule type" value="Transcribed_RNA"/>
</dbReference>
<dbReference type="AlphaFoldDB" id="A0A0K2SWL6"/>